<dbReference type="KEGG" id="pti:PHATRDRAFT_33060"/>
<organism evidence="2 3">
    <name type="scientific">Phaeodactylum tricornutum (strain CCAP 1055/1)</name>
    <dbReference type="NCBI Taxonomy" id="556484"/>
    <lineage>
        <taxon>Eukaryota</taxon>
        <taxon>Sar</taxon>
        <taxon>Stramenopiles</taxon>
        <taxon>Ochrophyta</taxon>
        <taxon>Bacillariophyta</taxon>
        <taxon>Bacillariophyceae</taxon>
        <taxon>Bacillariophycidae</taxon>
        <taxon>Naviculales</taxon>
        <taxon>Phaeodactylaceae</taxon>
        <taxon>Phaeodactylum</taxon>
    </lineage>
</organism>
<proteinExistence type="predicted"/>
<name>B7FTE5_PHATC</name>
<evidence type="ECO:0000313" key="3">
    <source>
        <dbReference type="Proteomes" id="UP000000759"/>
    </source>
</evidence>
<gene>
    <name evidence="2" type="ORF">PHATRDRAFT_33060</name>
</gene>
<dbReference type="GeneID" id="7197044"/>
<dbReference type="HOGENOM" id="CLU_1071415_0_0_1"/>
<accession>B7FTE5</accession>
<feature type="transmembrane region" description="Helical" evidence="1">
    <location>
        <begin position="50"/>
        <end position="71"/>
    </location>
</feature>
<reference evidence="3" key="2">
    <citation type="submission" date="2008-08" db="EMBL/GenBank/DDBJ databases">
        <authorList>
            <consortium name="Diatom Consortium"/>
            <person name="Grigoriev I."/>
            <person name="Grimwood J."/>
            <person name="Kuo A."/>
            <person name="Otillar R.P."/>
            <person name="Salamov A."/>
            <person name="Detter J.C."/>
            <person name="Lindquist E."/>
            <person name="Shapiro H."/>
            <person name="Lucas S."/>
            <person name="Glavina del Rio T."/>
            <person name="Pitluck S."/>
            <person name="Rokhsar D."/>
            <person name="Bowler C."/>
        </authorList>
    </citation>
    <scope>GENOME REANNOTATION</scope>
    <source>
        <strain evidence="3">CCAP 1055/1</strain>
    </source>
</reference>
<evidence type="ECO:0000313" key="2">
    <source>
        <dbReference type="EMBL" id="EEC50642.1"/>
    </source>
</evidence>
<evidence type="ECO:0000256" key="1">
    <source>
        <dbReference type="SAM" id="Phobius"/>
    </source>
</evidence>
<sequence length="260" mass="28566">MNNISADKHLLEVSYIHGGEEEEGDGGGGGGGGELLKAEERKTTGLYVPLRHALVCVTTILLGGMLMVGALRSLANVPTLQLHSSTSAVKKHIPPIKPLHHGHILYLTTSTDDEGRIYRREFTAPCGYGILVFNVGPAAEYEPFTYDVYEDAYVYSNNQGLCFIQPSYKGVQTGDAPFWEPTDPTEMNVPLGDEPIKISTRVVIEPGSKAMDPRLGGDFIIISKGNFYNPEYYKQLKAYVHSWENEDITTTSILTGEQLL</sequence>
<keyword evidence="1" id="KW-0472">Membrane</keyword>
<dbReference type="InParanoid" id="B7FTE5"/>
<dbReference type="PaxDb" id="2850-Phatr33060"/>
<protein>
    <submittedName>
        <fullName evidence="2">Uncharacterized protein</fullName>
    </submittedName>
</protein>
<keyword evidence="1" id="KW-1133">Transmembrane helix</keyword>
<dbReference type="EMBL" id="CM000606">
    <property type="protein sequence ID" value="EEC50642.1"/>
    <property type="molecule type" value="Genomic_DNA"/>
</dbReference>
<keyword evidence="1" id="KW-0812">Transmembrane</keyword>
<dbReference type="AlphaFoldDB" id="B7FTE5"/>
<reference evidence="2 3" key="1">
    <citation type="journal article" date="2008" name="Nature">
        <title>The Phaeodactylum genome reveals the evolutionary history of diatom genomes.</title>
        <authorList>
            <person name="Bowler C."/>
            <person name="Allen A.E."/>
            <person name="Badger J.H."/>
            <person name="Grimwood J."/>
            <person name="Jabbari K."/>
            <person name="Kuo A."/>
            <person name="Maheswari U."/>
            <person name="Martens C."/>
            <person name="Maumus F."/>
            <person name="Otillar R.P."/>
            <person name="Rayko E."/>
            <person name="Salamov A."/>
            <person name="Vandepoele K."/>
            <person name="Beszteri B."/>
            <person name="Gruber A."/>
            <person name="Heijde M."/>
            <person name="Katinka M."/>
            <person name="Mock T."/>
            <person name="Valentin K."/>
            <person name="Verret F."/>
            <person name="Berges J.A."/>
            <person name="Brownlee C."/>
            <person name="Cadoret J.P."/>
            <person name="Chiovitti A."/>
            <person name="Choi C.J."/>
            <person name="Coesel S."/>
            <person name="De Martino A."/>
            <person name="Detter J.C."/>
            <person name="Durkin C."/>
            <person name="Falciatore A."/>
            <person name="Fournet J."/>
            <person name="Haruta M."/>
            <person name="Huysman M.J."/>
            <person name="Jenkins B.D."/>
            <person name="Jiroutova K."/>
            <person name="Jorgensen R.E."/>
            <person name="Joubert Y."/>
            <person name="Kaplan A."/>
            <person name="Kroger N."/>
            <person name="Kroth P.G."/>
            <person name="La Roche J."/>
            <person name="Lindquist E."/>
            <person name="Lommer M."/>
            <person name="Martin-Jezequel V."/>
            <person name="Lopez P.J."/>
            <person name="Lucas S."/>
            <person name="Mangogna M."/>
            <person name="McGinnis K."/>
            <person name="Medlin L.K."/>
            <person name="Montsant A."/>
            <person name="Oudot-Le Secq M.P."/>
            <person name="Napoli C."/>
            <person name="Obornik M."/>
            <person name="Parker M.S."/>
            <person name="Petit J.L."/>
            <person name="Porcel B.M."/>
            <person name="Poulsen N."/>
            <person name="Robison M."/>
            <person name="Rychlewski L."/>
            <person name="Rynearson T.A."/>
            <person name="Schmutz J."/>
            <person name="Shapiro H."/>
            <person name="Siaut M."/>
            <person name="Stanley M."/>
            <person name="Sussman M.R."/>
            <person name="Taylor A.R."/>
            <person name="Vardi A."/>
            <person name="von Dassow P."/>
            <person name="Vyverman W."/>
            <person name="Willis A."/>
            <person name="Wyrwicz L.S."/>
            <person name="Rokhsar D.S."/>
            <person name="Weissenbach J."/>
            <person name="Armbrust E.V."/>
            <person name="Green B.R."/>
            <person name="Van de Peer Y."/>
            <person name="Grigoriev I.V."/>
        </authorList>
    </citation>
    <scope>NUCLEOTIDE SEQUENCE [LARGE SCALE GENOMIC DNA]</scope>
    <source>
        <strain evidence="2 3">CCAP 1055/1</strain>
    </source>
</reference>
<dbReference type="Proteomes" id="UP000000759">
    <property type="component" value="Chromosome 2"/>
</dbReference>
<dbReference type="RefSeq" id="XP_002177828.1">
    <property type="nucleotide sequence ID" value="XM_002177792.1"/>
</dbReference>
<keyword evidence="3" id="KW-1185">Reference proteome</keyword>
<dbReference type="OrthoDB" id="46523at2759"/>